<dbReference type="OrthoDB" id="5086080at2759"/>
<reference evidence="2 3" key="1">
    <citation type="journal article" date="2016" name="Nat. Commun.">
        <title>Ectomycorrhizal ecology is imprinted in the genome of the dominant symbiotic fungus Cenococcum geophilum.</title>
        <authorList>
            <consortium name="DOE Joint Genome Institute"/>
            <person name="Peter M."/>
            <person name="Kohler A."/>
            <person name="Ohm R.A."/>
            <person name="Kuo A."/>
            <person name="Krutzmann J."/>
            <person name="Morin E."/>
            <person name="Arend M."/>
            <person name="Barry K.W."/>
            <person name="Binder M."/>
            <person name="Choi C."/>
            <person name="Clum A."/>
            <person name="Copeland A."/>
            <person name="Grisel N."/>
            <person name="Haridas S."/>
            <person name="Kipfer T."/>
            <person name="LaButti K."/>
            <person name="Lindquist E."/>
            <person name="Lipzen A."/>
            <person name="Maire R."/>
            <person name="Meier B."/>
            <person name="Mihaltcheva S."/>
            <person name="Molinier V."/>
            <person name="Murat C."/>
            <person name="Poggeler S."/>
            <person name="Quandt C.A."/>
            <person name="Sperisen C."/>
            <person name="Tritt A."/>
            <person name="Tisserant E."/>
            <person name="Crous P.W."/>
            <person name="Henrissat B."/>
            <person name="Nehls U."/>
            <person name="Egli S."/>
            <person name="Spatafora J.W."/>
            <person name="Grigoriev I.V."/>
            <person name="Martin F.M."/>
        </authorList>
    </citation>
    <scope>NUCLEOTIDE SEQUENCE [LARGE SCALE GENOMIC DNA]</scope>
    <source>
        <strain evidence="2 3">CBS 207.34</strain>
    </source>
</reference>
<organism evidence="2 3">
    <name type="scientific">Glonium stellatum</name>
    <dbReference type="NCBI Taxonomy" id="574774"/>
    <lineage>
        <taxon>Eukaryota</taxon>
        <taxon>Fungi</taxon>
        <taxon>Dikarya</taxon>
        <taxon>Ascomycota</taxon>
        <taxon>Pezizomycotina</taxon>
        <taxon>Dothideomycetes</taxon>
        <taxon>Pleosporomycetidae</taxon>
        <taxon>Gloniales</taxon>
        <taxon>Gloniaceae</taxon>
        <taxon>Glonium</taxon>
    </lineage>
</organism>
<keyword evidence="3" id="KW-1185">Reference proteome</keyword>
<evidence type="ECO:0000313" key="2">
    <source>
        <dbReference type="EMBL" id="OCL03916.1"/>
    </source>
</evidence>
<sequence>MSMNSDHDSSPSRVLVAERAANPESSTGQCVSPRRMKKRELDRKCQRMARDRTKNHIAHLEKLVEDFRQQDTNRHIAVLMGQLSDLRKERDALARSLDSIAKLAKGSRTSERGGGQGHEIDESVKSGRQDSQSTHRPTSPNTYQSFAQSNSTQNDIPLNTVGSQQTEEPSQANTTIPGDVEMLFEPVQPNQNGCLILGASPIDASPSIYDGTFESTTYNATITNSQPWDPIIPRTQTVCECSITTQVVVGYKRKNLWRFANEVLTVAAMEKSMTPATQTRQSSLTVTSLTKQRFKEDIPIRAILYGWDTVADLVDLSPTWQALRRIDEQLFAPCAKVERLGIMCMMYLQLESYADPIPEKSIGLPTWYIRRPSQSTIAHSYAIDFFSWPGVRERFVFSQHRYCSNIFWDLFCTSFRLLWPYELRDCYARNTHTGIYKISSTFNERLRNIQSWAMGPEMFERFPEFYSDIPTFNHIPGVISENAWPHTEAPIAEQGTGRDVGDDECIAPDVSQQDFHFFSLDSSTTFSHSYMQQTGPATGTHFKATGNLNAIEFDGSTVPSF</sequence>
<evidence type="ECO:0000313" key="3">
    <source>
        <dbReference type="Proteomes" id="UP000250140"/>
    </source>
</evidence>
<dbReference type="EMBL" id="KV750653">
    <property type="protein sequence ID" value="OCL03916.1"/>
    <property type="molecule type" value="Genomic_DNA"/>
</dbReference>
<evidence type="ECO:0008006" key="4">
    <source>
        <dbReference type="Google" id="ProtNLM"/>
    </source>
</evidence>
<dbReference type="PANTHER" id="PTHR37012:SF7">
    <property type="entry name" value="B-ZIP TRANSCRIPTION FACTOR (EUROFUNG)-RELATED"/>
    <property type="match status" value="1"/>
</dbReference>
<dbReference type="AlphaFoldDB" id="A0A8E2ES83"/>
<accession>A0A8E2ES83</accession>
<dbReference type="CDD" id="cd14688">
    <property type="entry name" value="bZIP_YAP"/>
    <property type="match status" value="1"/>
</dbReference>
<dbReference type="InterPro" id="IPR021833">
    <property type="entry name" value="DUF3425"/>
</dbReference>
<feature type="compositionally biased region" description="Polar residues" evidence="1">
    <location>
        <begin position="129"/>
        <end position="174"/>
    </location>
</feature>
<feature type="compositionally biased region" description="Basic and acidic residues" evidence="1">
    <location>
        <begin position="118"/>
        <end position="128"/>
    </location>
</feature>
<feature type="region of interest" description="Disordered" evidence="1">
    <location>
        <begin position="1"/>
        <end position="30"/>
    </location>
</feature>
<gene>
    <name evidence="2" type="ORF">AOQ84DRAFT_346914</name>
</gene>
<dbReference type="Pfam" id="PF11905">
    <property type="entry name" value="DUF3425"/>
    <property type="match status" value="1"/>
</dbReference>
<proteinExistence type="predicted"/>
<feature type="compositionally biased region" description="Basic and acidic residues" evidence="1">
    <location>
        <begin position="1"/>
        <end position="10"/>
    </location>
</feature>
<dbReference type="PANTHER" id="PTHR37012">
    <property type="entry name" value="B-ZIP TRANSCRIPTION FACTOR (EUROFUNG)-RELATED"/>
    <property type="match status" value="1"/>
</dbReference>
<feature type="region of interest" description="Disordered" evidence="1">
    <location>
        <begin position="104"/>
        <end position="174"/>
    </location>
</feature>
<name>A0A8E2ES83_9PEZI</name>
<evidence type="ECO:0000256" key="1">
    <source>
        <dbReference type="SAM" id="MobiDB-lite"/>
    </source>
</evidence>
<dbReference type="Proteomes" id="UP000250140">
    <property type="component" value="Unassembled WGS sequence"/>
</dbReference>
<protein>
    <recommendedName>
        <fullName evidence="4">BZIP transcription factor</fullName>
    </recommendedName>
</protein>